<feature type="transmembrane region" description="Helical" evidence="2">
    <location>
        <begin position="106"/>
        <end position="125"/>
    </location>
</feature>
<dbReference type="RefSeq" id="WP_239107620.1">
    <property type="nucleotide sequence ID" value="NZ_BAAAGJ010000002.1"/>
</dbReference>
<feature type="transmembrane region" description="Helical" evidence="2">
    <location>
        <begin position="214"/>
        <end position="236"/>
    </location>
</feature>
<dbReference type="Pfam" id="PF07690">
    <property type="entry name" value="MFS_1"/>
    <property type="match status" value="1"/>
</dbReference>
<feature type="transmembrane region" description="Helical" evidence="2">
    <location>
        <begin position="152"/>
        <end position="170"/>
    </location>
</feature>
<feature type="compositionally biased region" description="Low complexity" evidence="1">
    <location>
        <begin position="414"/>
        <end position="423"/>
    </location>
</feature>
<accession>A0A8J3Y9Y2</accession>
<dbReference type="EMBL" id="BOOY01000026">
    <property type="protein sequence ID" value="GIJ04072.1"/>
    <property type="molecule type" value="Genomic_DNA"/>
</dbReference>
<sequence>MSVLRPYRRVWGLPGGPVLLVVGVVARLGIGMTPLALLLLVKDATGSYAAAGAAGGAYAIAGAVISPAGGRLADRLGAAPVLVGTALVHPVALLAIVPAAQGGRGALLAAAAAAGATYPPLTAALRRAWNRLTEPGTPTAGLRPAAMAAETALFELVFVCGPMIVALLLAVAGGPAAALVASAAVTLGGTLWVARTPVMRSVTHREPGRHTRGLGPLVTPGFAPLLLCVAGLGAAFGTAGIVVPAYAAEHGGGDSLAGILLGVWAVGSAVAGVAYGLRPPAAALSRQFPLGLAAVAGSFGVLAFMPNPLLLGVALVIGGATIAPTLTVGNSLIGRIAPPSMLNEAFTWSVTVSIAASAAGGAVAGLIVDRPGGAPWGFAMAAGGLLLAAAVAASPWISRADAAAVRSETAAADAAAQSPAARPAGPPAAAPPA</sequence>
<dbReference type="PANTHER" id="PTHR23542">
    <property type="match status" value="1"/>
</dbReference>
<dbReference type="InterPro" id="IPR011701">
    <property type="entry name" value="MFS"/>
</dbReference>
<dbReference type="AlphaFoldDB" id="A0A8J3Y9Y2"/>
<keyword evidence="2" id="KW-1133">Transmembrane helix</keyword>
<organism evidence="3 4">
    <name type="scientific">Spirilliplanes yamanashiensis</name>
    <dbReference type="NCBI Taxonomy" id="42233"/>
    <lineage>
        <taxon>Bacteria</taxon>
        <taxon>Bacillati</taxon>
        <taxon>Actinomycetota</taxon>
        <taxon>Actinomycetes</taxon>
        <taxon>Micromonosporales</taxon>
        <taxon>Micromonosporaceae</taxon>
        <taxon>Spirilliplanes</taxon>
    </lineage>
</organism>
<evidence type="ECO:0000313" key="3">
    <source>
        <dbReference type="EMBL" id="GIJ04072.1"/>
    </source>
</evidence>
<feature type="region of interest" description="Disordered" evidence="1">
    <location>
        <begin position="414"/>
        <end position="433"/>
    </location>
</feature>
<protein>
    <submittedName>
        <fullName evidence="3">MFS transporter</fullName>
    </submittedName>
</protein>
<feature type="transmembrane region" description="Helical" evidence="2">
    <location>
        <begin position="77"/>
        <end position="100"/>
    </location>
</feature>
<dbReference type="Gene3D" id="1.20.1250.20">
    <property type="entry name" value="MFS general substrate transporter like domains"/>
    <property type="match status" value="1"/>
</dbReference>
<name>A0A8J3Y9Y2_9ACTN</name>
<feature type="transmembrane region" description="Helical" evidence="2">
    <location>
        <begin position="345"/>
        <end position="368"/>
    </location>
</feature>
<dbReference type="PANTHER" id="PTHR23542:SF1">
    <property type="entry name" value="MAJOR FACILITATOR SUPERFAMILY (MFS) PROFILE DOMAIN-CONTAINING PROTEIN"/>
    <property type="match status" value="1"/>
</dbReference>
<feature type="transmembrane region" description="Helical" evidence="2">
    <location>
        <begin position="256"/>
        <end position="276"/>
    </location>
</feature>
<evidence type="ECO:0000256" key="1">
    <source>
        <dbReference type="SAM" id="MobiDB-lite"/>
    </source>
</evidence>
<evidence type="ECO:0000313" key="4">
    <source>
        <dbReference type="Proteomes" id="UP000652013"/>
    </source>
</evidence>
<dbReference type="SUPFAM" id="SSF103473">
    <property type="entry name" value="MFS general substrate transporter"/>
    <property type="match status" value="1"/>
</dbReference>
<feature type="transmembrane region" description="Helical" evidence="2">
    <location>
        <begin position="311"/>
        <end position="333"/>
    </location>
</feature>
<feature type="transmembrane region" description="Helical" evidence="2">
    <location>
        <begin position="374"/>
        <end position="397"/>
    </location>
</feature>
<feature type="transmembrane region" description="Helical" evidence="2">
    <location>
        <begin position="288"/>
        <end position="305"/>
    </location>
</feature>
<gene>
    <name evidence="3" type="ORF">Sya03_34240</name>
</gene>
<dbReference type="InterPro" id="IPR036259">
    <property type="entry name" value="MFS_trans_sf"/>
</dbReference>
<feature type="transmembrane region" description="Helical" evidence="2">
    <location>
        <begin position="47"/>
        <end position="65"/>
    </location>
</feature>
<keyword evidence="4" id="KW-1185">Reference proteome</keyword>
<dbReference type="GO" id="GO:0022857">
    <property type="term" value="F:transmembrane transporter activity"/>
    <property type="evidence" value="ECO:0007669"/>
    <property type="project" value="InterPro"/>
</dbReference>
<feature type="transmembrane region" description="Helical" evidence="2">
    <location>
        <begin position="176"/>
        <end position="194"/>
    </location>
</feature>
<keyword evidence="2" id="KW-0812">Transmembrane</keyword>
<feature type="compositionally biased region" description="Pro residues" evidence="1">
    <location>
        <begin position="424"/>
        <end position="433"/>
    </location>
</feature>
<evidence type="ECO:0000256" key="2">
    <source>
        <dbReference type="SAM" id="Phobius"/>
    </source>
</evidence>
<reference evidence="3" key="1">
    <citation type="submission" date="2021-01" db="EMBL/GenBank/DDBJ databases">
        <title>Whole genome shotgun sequence of Spirilliplanes yamanashiensis NBRC 15828.</title>
        <authorList>
            <person name="Komaki H."/>
            <person name="Tamura T."/>
        </authorList>
    </citation>
    <scope>NUCLEOTIDE SEQUENCE</scope>
    <source>
        <strain evidence="3">NBRC 15828</strain>
    </source>
</reference>
<feature type="transmembrane region" description="Helical" evidence="2">
    <location>
        <begin position="18"/>
        <end position="41"/>
    </location>
</feature>
<keyword evidence="2" id="KW-0472">Membrane</keyword>
<dbReference type="Proteomes" id="UP000652013">
    <property type="component" value="Unassembled WGS sequence"/>
</dbReference>
<proteinExistence type="predicted"/>
<comment type="caution">
    <text evidence="3">The sequence shown here is derived from an EMBL/GenBank/DDBJ whole genome shotgun (WGS) entry which is preliminary data.</text>
</comment>